<evidence type="ECO:0000256" key="3">
    <source>
        <dbReference type="ARBA" id="ARBA00022448"/>
    </source>
</evidence>
<evidence type="ECO:0000313" key="19">
    <source>
        <dbReference type="Proteomes" id="UP000095767"/>
    </source>
</evidence>
<comment type="caution">
    <text evidence="18">The sequence shown here is derived from an EMBL/GenBank/DDBJ whole genome shotgun (WGS) entry which is preliminary data.</text>
</comment>
<dbReference type="STRING" id="888268.A0A1E5VJK0"/>
<evidence type="ECO:0000256" key="9">
    <source>
        <dbReference type="ARBA" id="ARBA00023140"/>
    </source>
</evidence>
<dbReference type="FunFam" id="1.10.10.10:FF:000217">
    <property type="entry name" value="Peroxisomal membrane protein PEX14"/>
    <property type="match status" value="1"/>
</dbReference>
<keyword evidence="19" id="KW-1185">Reference proteome</keyword>
<dbReference type="InterPro" id="IPR025655">
    <property type="entry name" value="PEX14"/>
</dbReference>
<evidence type="ECO:0000256" key="14">
    <source>
        <dbReference type="RuleBase" id="RU367032"/>
    </source>
</evidence>
<evidence type="ECO:0000256" key="2">
    <source>
        <dbReference type="ARBA" id="ARBA00005443"/>
    </source>
</evidence>
<evidence type="ECO:0000256" key="12">
    <source>
        <dbReference type="ARBA" id="ARBA00053920"/>
    </source>
</evidence>
<dbReference type="PANTHER" id="PTHR23058">
    <property type="entry name" value="PEROXISOMAL MEMBRANE PROTEIN PEX14"/>
    <property type="match status" value="1"/>
</dbReference>
<dbReference type="Pfam" id="PF23020">
    <property type="entry name" value="PEX14-like_2nd"/>
    <property type="match status" value="1"/>
</dbReference>
<dbReference type="AlphaFoldDB" id="A0A1E5VJK0"/>
<feature type="compositionally biased region" description="Low complexity" evidence="15">
    <location>
        <begin position="388"/>
        <end position="400"/>
    </location>
</feature>
<evidence type="ECO:0000256" key="7">
    <source>
        <dbReference type="ARBA" id="ARBA00023010"/>
    </source>
</evidence>
<feature type="region of interest" description="Disordered" evidence="15">
    <location>
        <begin position="386"/>
        <end position="459"/>
    </location>
</feature>
<comment type="subcellular location">
    <subcellularLocation>
        <location evidence="1">Peroxisome membrane</location>
        <topology evidence="1">Single-pass membrane protein</topology>
    </subcellularLocation>
</comment>
<comment type="similarity">
    <text evidence="2 14">Belongs to the peroxin-14 family.</text>
</comment>
<dbReference type="Pfam" id="PF04695">
    <property type="entry name" value="Pex14_N"/>
    <property type="match status" value="1"/>
</dbReference>
<protein>
    <recommendedName>
        <fullName evidence="10 14">Peroxisomal membrane protein PEX14</fullName>
    </recommendedName>
    <alternativeName>
        <fullName evidence="11 14">Peroxin-14</fullName>
    </alternativeName>
</protein>
<organism evidence="18 19">
    <name type="scientific">Dichanthelium oligosanthes</name>
    <dbReference type="NCBI Taxonomy" id="888268"/>
    <lineage>
        <taxon>Eukaryota</taxon>
        <taxon>Viridiplantae</taxon>
        <taxon>Streptophyta</taxon>
        <taxon>Embryophyta</taxon>
        <taxon>Tracheophyta</taxon>
        <taxon>Spermatophyta</taxon>
        <taxon>Magnoliopsida</taxon>
        <taxon>Liliopsida</taxon>
        <taxon>Poales</taxon>
        <taxon>Poaceae</taxon>
        <taxon>PACMAD clade</taxon>
        <taxon>Panicoideae</taxon>
        <taxon>Panicodae</taxon>
        <taxon>Paniceae</taxon>
        <taxon>Dichantheliinae</taxon>
        <taxon>Dichanthelium</taxon>
    </lineage>
</organism>
<dbReference type="OrthoDB" id="441517at2759"/>
<proteinExistence type="inferred from homology"/>
<dbReference type="Gene3D" id="1.10.10.10">
    <property type="entry name" value="Winged helix-like DNA-binding domain superfamily/Winged helix DNA-binding domain"/>
    <property type="match status" value="1"/>
</dbReference>
<dbReference type="GO" id="GO:1990429">
    <property type="term" value="C:peroxisomal importomer complex"/>
    <property type="evidence" value="ECO:0007669"/>
    <property type="project" value="TreeGrafter"/>
</dbReference>
<feature type="compositionally biased region" description="Low complexity" evidence="15">
    <location>
        <begin position="82"/>
        <end position="97"/>
    </location>
</feature>
<feature type="domain" description="Peroxisome membrane anchor protein Pex14p N-terminal" evidence="16">
    <location>
        <begin position="31"/>
        <end position="75"/>
    </location>
</feature>
<evidence type="ECO:0000256" key="4">
    <source>
        <dbReference type="ARBA" id="ARBA00022692"/>
    </source>
</evidence>
<keyword evidence="3 14" id="KW-0813">Transport</keyword>
<gene>
    <name evidence="18" type="ORF">BAE44_0013706</name>
</gene>
<dbReference type="InterPro" id="IPR036388">
    <property type="entry name" value="WH-like_DNA-bd_sf"/>
</dbReference>
<evidence type="ECO:0000313" key="18">
    <source>
        <dbReference type="EMBL" id="OEL25277.1"/>
    </source>
</evidence>
<dbReference type="InterPro" id="IPR006785">
    <property type="entry name" value="Pex14_N"/>
</dbReference>
<evidence type="ECO:0000256" key="8">
    <source>
        <dbReference type="ARBA" id="ARBA00023136"/>
    </source>
</evidence>
<sequence>MVHSDFSDSADGSGGSESFDNLVIQAPQSMREDYIQNAVNFLSHPKVKGSPVFHRRSFLEKKGLTNEEIDEAFRRVPDPKPNSADAAAAGSQQANNHNQSVALQPYTEVQPQAATGSVTAARIAPHTKVQFSWVNTLLGAGLFLGFGASAAITVKKWFIPSLKSWTRRVVSEGDENDKDELTSKLYEEIREAIKVSASAYSDIARINQEVLSSKDEDRKVLMKLTEAFEAQANMFKSFSETLNHIRANQFSQYNILEEHVQPAPWNGPMDYQGRASQQTNMYAAPLNGSFDPGRHSFIPVPAEPTYGSYSGSYTEQRVQRSGYGFQPQLSNDRQNLGLRGNYQGVSSNHQASNAIIDDPAAVAAEFQRRWVPPQPPGVIMPEAATAIRQPRSVPRQQSQPADGRLSPDVPRPSEPAVATTEQMNGVPGAPDGELASDGGTVTANAGSSGGSEEQQQEAT</sequence>
<keyword evidence="4" id="KW-0812">Transmembrane</keyword>
<dbReference type="InterPro" id="IPR054154">
    <property type="entry name" value="PEX14-like_M_plants"/>
</dbReference>
<feature type="region of interest" description="Disordered" evidence="15">
    <location>
        <begin position="74"/>
        <end position="97"/>
    </location>
</feature>
<evidence type="ECO:0000256" key="11">
    <source>
        <dbReference type="ARBA" id="ARBA00029691"/>
    </source>
</evidence>
<dbReference type="EMBL" id="LWDX02037610">
    <property type="protein sequence ID" value="OEL25277.1"/>
    <property type="molecule type" value="Genomic_DNA"/>
</dbReference>
<evidence type="ECO:0000259" key="16">
    <source>
        <dbReference type="Pfam" id="PF04695"/>
    </source>
</evidence>
<evidence type="ECO:0000259" key="17">
    <source>
        <dbReference type="Pfam" id="PF23020"/>
    </source>
</evidence>
<evidence type="ECO:0000256" key="15">
    <source>
        <dbReference type="SAM" id="MobiDB-lite"/>
    </source>
</evidence>
<evidence type="ECO:0000256" key="1">
    <source>
        <dbReference type="ARBA" id="ARBA00004549"/>
    </source>
</evidence>
<evidence type="ECO:0000256" key="6">
    <source>
        <dbReference type="ARBA" id="ARBA00022989"/>
    </source>
</evidence>
<feature type="domain" description="Peroxisomal membrane protein PEX14 central plants" evidence="17">
    <location>
        <begin position="130"/>
        <end position="245"/>
    </location>
</feature>
<name>A0A1E5VJK0_9POAL</name>
<dbReference type="GO" id="GO:0016560">
    <property type="term" value="P:protein import into peroxisome matrix, docking"/>
    <property type="evidence" value="ECO:0007669"/>
    <property type="project" value="UniProtKB-UniRule"/>
</dbReference>
<dbReference type="GO" id="GO:0005778">
    <property type="term" value="C:peroxisomal membrane"/>
    <property type="evidence" value="ECO:0007669"/>
    <property type="project" value="UniProtKB-SubCell"/>
</dbReference>
<comment type="subunit">
    <text evidence="13">Interacts with PEX13; forming the PEX13-PEX14 docking complex. Interacts with PEX5 (via WxxxF/Y motifs).</text>
</comment>
<comment type="function">
    <text evidence="12 14">Component of the PEX13-PEX14 docking complex, a translocon channel that specifically mediates the import of peroxisomal cargo proteins bound to PEX5 receptor. The PEX13-PEX14 docking complex forms a large import pore which can be opened to a diameter of about 9 nm. Mechanistically, PEX5 receptor along with cargo proteins associates with the PEX14 subunit of the PEX13-PEX14 docking complex in the cytosol, leading to the insertion of the receptor into the organelle membrane with the concomitant translocation of the cargo into the peroxisome matrix.</text>
</comment>
<evidence type="ECO:0000256" key="10">
    <source>
        <dbReference type="ARBA" id="ARBA00029502"/>
    </source>
</evidence>
<feature type="compositionally biased region" description="Low complexity" evidence="15">
    <location>
        <begin position="450"/>
        <end position="459"/>
    </location>
</feature>
<keyword evidence="9 14" id="KW-0576">Peroxisome</keyword>
<dbReference type="Proteomes" id="UP000095767">
    <property type="component" value="Unassembled WGS sequence"/>
</dbReference>
<reference evidence="18 19" key="1">
    <citation type="submission" date="2016-09" db="EMBL/GenBank/DDBJ databases">
        <title>The draft genome of Dichanthelium oligosanthes: A C3 panicoid grass species.</title>
        <authorList>
            <person name="Studer A.J."/>
            <person name="Schnable J.C."/>
            <person name="Brutnell T.P."/>
        </authorList>
    </citation>
    <scope>NUCLEOTIDE SEQUENCE [LARGE SCALE GENOMIC DNA]</scope>
    <source>
        <strain evidence="19">cv. Kellogg 1175</strain>
        <tissue evidence="18">Leaf</tissue>
    </source>
</reference>
<evidence type="ECO:0000256" key="13">
    <source>
        <dbReference type="ARBA" id="ARBA00064754"/>
    </source>
</evidence>
<evidence type="ECO:0000256" key="5">
    <source>
        <dbReference type="ARBA" id="ARBA00022927"/>
    </source>
</evidence>
<keyword evidence="6" id="KW-1133">Transmembrane helix</keyword>
<accession>A0A1E5VJK0</accession>
<keyword evidence="7" id="KW-0811">Translocation</keyword>
<keyword evidence="8 14" id="KW-0472">Membrane</keyword>
<dbReference type="PANTHER" id="PTHR23058:SF14">
    <property type="entry name" value="PEROXISOMAL MEMBRANE PROTEIN PEX14"/>
    <property type="match status" value="1"/>
</dbReference>
<dbReference type="GO" id="GO:0005102">
    <property type="term" value="F:signaling receptor binding"/>
    <property type="evidence" value="ECO:0007669"/>
    <property type="project" value="TreeGrafter"/>
</dbReference>
<keyword evidence="5 14" id="KW-0653">Protein transport</keyword>